<feature type="compositionally biased region" description="Gly residues" evidence="3">
    <location>
        <begin position="239"/>
        <end position="250"/>
    </location>
</feature>
<evidence type="ECO:0000313" key="4">
    <source>
        <dbReference type="EMBL" id="ANP35922.1"/>
    </source>
</evidence>
<organism evidence="4 5">
    <name type="scientific">Phaeobacter gallaeciensis</name>
    <dbReference type="NCBI Taxonomy" id="60890"/>
    <lineage>
        <taxon>Bacteria</taxon>
        <taxon>Pseudomonadati</taxon>
        <taxon>Pseudomonadota</taxon>
        <taxon>Alphaproteobacteria</taxon>
        <taxon>Rhodobacterales</taxon>
        <taxon>Roseobacteraceae</taxon>
        <taxon>Phaeobacter</taxon>
    </lineage>
</organism>
<dbReference type="Pfam" id="PF00353">
    <property type="entry name" value="HemolysinCabind"/>
    <property type="match status" value="3"/>
</dbReference>
<keyword evidence="5" id="KW-1185">Reference proteome</keyword>
<dbReference type="PANTHER" id="PTHR38340:SF1">
    <property type="entry name" value="S-LAYER PROTEIN"/>
    <property type="match status" value="1"/>
</dbReference>
<dbReference type="RefSeq" id="WP_065270978.1">
    <property type="nucleotide sequence ID" value="NZ_CP015124.1"/>
</dbReference>
<feature type="compositionally biased region" description="Basic and acidic residues" evidence="3">
    <location>
        <begin position="209"/>
        <end position="220"/>
    </location>
</feature>
<keyword evidence="2" id="KW-0964">Secreted</keyword>
<dbReference type="SUPFAM" id="SSF51120">
    <property type="entry name" value="beta-Roll"/>
    <property type="match status" value="1"/>
</dbReference>
<dbReference type="PATRIC" id="fig|60890.4.peg.973"/>
<sequence>MTVEVTLQDLNGLIEYTFADVDLKFFAGGGARFDFGLSDTNYLTGQAETTPATFLPEGVFRLTYYSDATGSVTADFIGDWPDPLTLSQADENVAWVESTANIEIEEVTVIVPHAYRITIDFNGEGPTVKDFVENWTEQDLTALNPLVNGEFAIEDGWSGTSGRDRYNGTSQADIIEGLGGRDILKGGRGNDEILGGSGNDRLFGQAGKDTLEGGAGKDKLSGGGGRDVLSGDDGNDRLIGGGGNDRLQGGGDRDVLSGGRGSDVLQGGEGNDRLIGGSGNDTLSGSFGNDTLIDGRGDDFLQGGGGADLFIFEKNVAGGTDLITMQRFGGDILRLQGFGVDVDTSTASAVEIEAAMATQGIHVTRDSSSGNFEIGFGTTGDAITISFDQTVLQGQIWDYFEFV</sequence>
<evidence type="ECO:0000313" key="5">
    <source>
        <dbReference type="Proteomes" id="UP000092565"/>
    </source>
</evidence>
<dbReference type="PRINTS" id="PR00313">
    <property type="entry name" value="CABNDNGRPT"/>
</dbReference>
<dbReference type="GO" id="GO:0005509">
    <property type="term" value="F:calcium ion binding"/>
    <property type="evidence" value="ECO:0007669"/>
    <property type="project" value="InterPro"/>
</dbReference>
<accession>A0A1B0ZP14</accession>
<dbReference type="InterPro" id="IPR011049">
    <property type="entry name" value="Serralysin-like_metalloprot_C"/>
</dbReference>
<comment type="subcellular location">
    <subcellularLocation>
        <location evidence="1">Secreted</location>
    </subcellularLocation>
</comment>
<gene>
    <name evidence="4" type="ORF">JL2886_01000</name>
</gene>
<dbReference type="PROSITE" id="PS00330">
    <property type="entry name" value="HEMOLYSIN_CALCIUM"/>
    <property type="match status" value="4"/>
</dbReference>
<name>A0A1B0ZP14_9RHOB</name>
<protein>
    <submittedName>
        <fullName evidence="4">Hemolysin expression modulating protein</fullName>
    </submittedName>
</protein>
<dbReference type="InterPro" id="IPR050557">
    <property type="entry name" value="RTX_toxin/Mannuronan_C5-epim"/>
</dbReference>
<dbReference type="InterPro" id="IPR001343">
    <property type="entry name" value="Hemolysn_Ca-bd"/>
</dbReference>
<evidence type="ECO:0000256" key="3">
    <source>
        <dbReference type="SAM" id="MobiDB-lite"/>
    </source>
</evidence>
<evidence type="ECO:0000256" key="2">
    <source>
        <dbReference type="ARBA" id="ARBA00022525"/>
    </source>
</evidence>
<proteinExistence type="predicted"/>
<dbReference type="AlphaFoldDB" id="A0A1B0ZP14"/>
<dbReference type="GO" id="GO:0005576">
    <property type="term" value="C:extracellular region"/>
    <property type="evidence" value="ECO:0007669"/>
    <property type="project" value="UniProtKB-SubCell"/>
</dbReference>
<dbReference type="EMBL" id="CP015124">
    <property type="protein sequence ID" value="ANP35922.1"/>
    <property type="molecule type" value="Genomic_DNA"/>
</dbReference>
<evidence type="ECO:0000256" key="1">
    <source>
        <dbReference type="ARBA" id="ARBA00004613"/>
    </source>
</evidence>
<dbReference type="Gene3D" id="2.150.10.10">
    <property type="entry name" value="Serralysin-like metalloprotease, C-terminal"/>
    <property type="match status" value="2"/>
</dbReference>
<dbReference type="Proteomes" id="UP000092565">
    <property type="component" value="Chromosome"/>
</dbReference>
<dbReference type="PANTHER" id="PTHR38340">
    <property type="entry name" value="S-LAYER PROTEIN"/>
    <property type="match status" value="1"/>
</dbReference>
<reference evidence="4 5" key="1">
    <citation type="submission" date="2016-04" db="EMBL/GenBank/DDBJ databases">
        <authorList>
            <person name="Evans L.H."/>
            <person name="Alamgir A."/>
            <person name="Owens N."/>
            <person name="Weber N.D."/>
            <person name="Virtaneva K."/>
            <person name="Barbian K."/>
            <person name="Babar A."/>
            <person name="Rosenke K."/>
        </authorList>
    </citation>
    <scope>NUCLEOTIDE SEQUENCE [LARGE SCALE GENOMIC DNA]</scope>
    <source>
        <strain evidence="4 5">JL2886</strain>
    </source>
</reference>
<dbReference type="OrthoDB" id="7875635at2"/>
<dbReference type="InterPro" id="IPR018511">
    <property type="entry name" value="Hemolysin-typ_Ca-bd_CS"/>
</dbReference>
<feature type="region of interest" description="Disordered" evidence="3">
    <location>
        <begin position="195"/>
        <end position="279"/>
    </location>
</feature>